<evidence type="ECO:0000313" key="1">
    <source>
        <dbReference type="EMBL" id="EGG44066.1"/>
    </source>
</evidence>
<reference evidence="1 2" key="1">
    <citation type="journal article" date="2011" name="J. Bacteriol.">
        <title>Draft genome sequence of the marine bacterium Streptomyces griseoaurantiacus M045, which produces novel manumycin-type antibiotics with a pABA core component.</title>
        <authorList>
            <person name="Li F."/>
            <person name="Jiang P."/>
            <person name="Zheng H."/>
            <person name="Wang S."/>
            <person name="Zhao G."/>
            <person name="Qin S."/>
            <person name="Liu Z."/>
        </authorList>
    </citation>
    <scope>NUCLEOTIDE SEQUENCE [LARGE SCALE GENOMIC DNA]</scope>
    <source>
        <strain evidence="1 2">M045</strain>
    </source>
</reference>
<keyword evidence="2" id="KW-1185">Reference proteome</keyword>
<dbReference type="AlphaFoldDB" id="F3NR82"/>
<name>F3NR82_9ACTN</name>
<dbReference type="STRING" id="996637.SGM_5646"/>
<evidence type="ECO:0000313" key="2">
    <source>
        <dbReference type="Proteomes" id="UP000003022"/>
    </source>
</evidence>
<sequence length="67" mass="7345">MVTRVDCGPVGWGCDRGPWLRSDDRWVLRVRSAGGGRGASVFPHRAAGVSSPRRRRRGVLVSEPCVE</sequence>
<gene>
    <name evidence="1" type="ORF">SGM_5646</name>
</gene>
<dbReference type="Proteomes" id="UP000003022">
    <property type="component" value="Unassembled WGS sequence"/>
</dbReference>
<accession>F3NR82</accession>
<protein>
    <submittedName>
        <fullName evidence="1">Uncharacterized protein</fullName>
    </submittedName>
</protein>
<comment type="caution">
    <text evidence="1">The sequence shown here is derived from an EMBL/GenBank/DDBJ whole genome shotgun (WGS) entry which is preliminary data.</text>
</comment>
<proteinExistence type="predicted"/>
<organism evidence="1 2">
    <name type="scientific">Streptomyces griseoaurantiacus M045</name>
    <dbReference type="NCBI Taxonomy" id="996637"/>
    <lineage>
        <taxon>Bacteria</taxon>
        <taxon>Bacillati</taxon>
        <taxon>Actinomycetota</taxon>
        <taxon>Actinomycetes</taxon>
        <taxon>Kitasatosporales</taxon>
        <taxon>Streptomycetaceae</taxon>
        <taxon>Streptomyces</taxon>
        <taxon>Streptomyces aurantiacus group</taxon>
    </lineage>
</organism>
<dbReference type="EMBL" id="AEYX01000044">
    <property type="protein sequence ID" value="EGG44066.1"/>
    <property type="molecule type" value="Genomic_DNA"/>
</dbReference>